<gene>
    <name evidence="5" type="ORF">EB796_012471</name>
</gene>
<dbReference type="EMBL" id="VXIV02001843">
    <property type="protein sequence ID" value="KAF6029222.1"/>
    <property type="molecule type" value="Genomic_DNA"/>
</dbReference>
<dbReference type="InterPro" id="IPR029030">
    <property type="entry name" value="Caspase-like_dom_sf"/>
</dbReference>
<evidence type="ECO:0000259" key="4">
    <source>
        <dbReference type="PROSITE" id="PS50208"/>
    </source>
</evidence>
<evidence type="ECO:0000259" key="3">
    <source>
        <dbReference type="PROSITE" id="PS50207"/>
    </source>
</evidence>
<keyword evidence="6" id="KW-1185">Reference proteome</keyword>
<dbReference type="GO" id="GO:0004197">
    <property type="term" value="F:cysteine-type endopeptidase activity"/>
    <property type="evidence" value="ECO:0007669"/>
    <property type="project" value="InterPro"/>
</dbReference>
<evidence type="ECO:0000256" key="1">
    <source>
        <dbReference type="ARBA" id="ARBA00010134"/>
    </source>
</evidence>
<dbReference type="GO" id="GO:0006508">
    <property type="term" value="P:proteolysis"/>
    <property type="evidence" value="ECO:0007669"/>
    <property type="project" value="InterPro"/>
</dbReference>
<dbReference type="GO" id="GO:0097169">
    <property type="term" value="C:AIM2 inflammasome complex"/>
    <property type="evidence" value="ECO:0007669"/>
    <property type="project" value="TreeGrafter"/>
</dbReference>
<dbReference type="PROSITE" id="PS50207">
    <property type="entry name" value="CASPASE_P10"/>
    <property type="match status" value="1"/>
</dbReference>
<dbReference type="Proteomes" id="UP000593567">
    <property type="component" value="Unassembled WGS sequence"/>
</dbReference>
<dbReference type="InterPro" id="IPR002138">
    <property type="entry name" value="Pept_C14_p10"/>
</dbReference>
<dbReference type="Pfam" id="PF00656">
    <property type="entry name" value="Peptidase_C14"/>
    <property type="match status" value="1"/>
</dbReference>
<dbReference type="Gene3D" id="3.40.50.1460">
    <property type="match status" value="2"/>
</dbReference>
<dbReference type="GO" id="GO:0072559">
    <property type="term" value="C:NLRP3 inflammasome complex"/>
    <property type="evidence" value="ECO:0007669"/>
    <property type="project" value="TreeGrafter"/>
</dbReference>
<dbReference type="InterPro" id="IPR011600">
    <property type="entry name" value="Pept_C14_caspase"/>
</dbReference>
<reference evidence="5" key="1">
    <citation type="submission" date="2020-06" db="EMBL/GenBank/DDBJ databases">
        <title>Draft genome of Bugula neritina, a colonial animal packing powerful symbionts and potential medicines.</title>
        <authorList>
            <person name="Rayko M."/>
        </authorList>
    </citation>
    <scope>NUCLEOTIDE SEQUENCE [LARGE SCALE GENOMIC DNA]</scope>
    <source>
        <strain evidence="5">Kwan_BN1</strain>
    </source>
</reference>
<dbReference type="GO" id="GO:0072557">
    <property type="term" value="C:IPAF inflammasome complex"/>
    <property type="evidence" value="ECO:0007669"/>
    <property type="project" value="TreeGrafter"/>
</dbReference>
<evidence type="ECO:0000313" key="6">
    <source>
        <dbReference type="Proteomes" id="UP000593567"/>
    </source>
</evidence>
<proteinExistence type="inferred from homology"/>
<dbReference type="PANTHER" id="PTHR47901:SF3">
    <property type="entry name" value="CASPASE-1"/>
    <property type="match status" value="1"/>
</dbReference>
<dbReference type="InterPro" id="IPR015917">
    <property type="entry name" value="Pept_C14A"/>
</dbReference>
<comment type="caution">
    <text evidence="5">The sequence shown here is derived from an EMBL/GenBank/DDBJ whole genome shotgun (WGS) entry which is preliminary data.</text>
</comment>
<dbReference type="PROSITE" id="PS50208">
    <property type="entry name" value="CASPASE_P20"/>
    <property type="match status" value="1"/>
</dbReference>
<evidence type="ECO:0000256" key="2">
    <source>
        <dbReference type="RuleBase" id="RU003971"/>
    </source>
</evidence>
<dbReference type="InterPro" id="IPR002398">
    <property type="entry name" value="Pept_C14"/>
</dbReference>
<feature type="domain" description="Caspase family p20" evidence="4">
    <location>
        <begin position="95"/>
        <end position="145"/>
    </location>
</feature>
<sequence length="330" mass="37841">MEADCSICEALSETETDDLVNLLTQLKLRKQQNDAIRSDDDADLSDLSDVNDNVYPDEENEENTKLIQPNLKTTRNLRIKNLFSDAEKVFSMTRKRGKALIINNKNFNQRPDLCREGSNADVEKMSFMLKSLKFDVETHTDLKAEVYYYLTIKVNPDRSGLAAAQDKTEAVSSTHSAADDDDIVYPETPSVIRPIRPVFPPEYRIEEHMTRLDVDNLLVLKSNVCSSKRHPEYGSPMTRALVSSIYKHACHRDLYTIFQQVQTKLVKKLYADEDSERSRNLVVIWNTLPPRKRLYLFPGFDGFGEEAKSNSIHDSTFNLHNTQFNLTKIP</sequence>
<dbReference type="AlphaFoldDB" id="A0A7J7JSA1"/>
<comment type="similarity">
    <text evidence="1 2">Belongs to the peptidase C14A family.</text>
</comment>
<feature type="domain" description="Caspase family p10" evidence="3">
    <location>
        <begin position="227"/>
        <end position="298"/>
    </location>
</feature>
<dbReference type="OrthoDB" id="6162091at2759"/>
<protein>
    <submittedName>
        <fullName evidence="5">Uncharacterized protein</fullName>
    </submittedName>
</protein>
<organism evidence="5 6">
    <name type="scientific">Bugula neritina</name>
    <name type="common">Brown bryozoan</name>
    <name type="synonym">Sertularia neritina</name>
    <dbReference type="NCBI Taxonomy" id="10212"/>
    <lineage>
        <taxon>Eukaryota</taxon>
        <taxon>Metazoa</taxon>
        <taxon>Spiralia</taxon>
        <taxon>Lophotrochozoa</taxon>
        <taxon>Bryozoa</taxon>
        <taxon>Gymnolaemata</taxon>
        <taxon>Cheilostomatida</taxon>
        <taxon>Flustrina</taxon>
        <taxon>Buguloidea</taxon>
        <taxon>Bugulidae</taxon>
        <taxon>Bugula</taxon>
    </lineage>
</organism>
<dbReference type="PRINTS" id="PR00376">
    <property type="entry name" value="IL1BCENZYME"/>
</dbReference>
<evidence type="ECO:0000313" key="5">
    <source>
        <dbReference type="EMBL" id="KAF6029222.1"/>
    </source>
</evidence>
<dbReference type="PANTHER" id="PTHR47901">
    <property type="entry name" value="CASPASE RECRUITMENT DOMAIN-CONTAINING PROTEIN 18"/>
    <property type="match status" value="1"/>
</dbReference>
<dbReference type="InterPro" id="IPR001309">
    <property type="entry name" value="Pept_C14_p20"/>
</dbReference>
<accession>A0A7J7JSA1</accession>
<name>A0A7J7JSA1_BUGNE</name>
<dbReference type="SUPFAM" id="SSF52129">
    <property type="entry name" value="Caspase-like"/>
    <property type="match status" value="2"/>
</dbReference>
<dbReference type="SMART" id="SM00115">
    <property type="entry name" value="CASc"/>
    <property type="match status" value="1"/>
</dbReference>